<comment type="catalytic activity">
    <reaction evidence="1">
        <text>alpha,alpha-trehalose + H2O = alpha-D-glucose + beta-D-glucose</text>
        <dbReference type="Rhea" id="RHEA:32675"/>
        <dbReference type="ChEBI" id="CHEBI:15377"/>
        <dbReference type="ChEBI" id="CHEBI:15903"/>
        <dbReference type="ChEBI" id="CHEBI:16551"/>
        <dbReference type="ChEBI" id="CHEBI:17925"/>
        <dbReference type="EC" id="3.2.1.28"/>
    </reaction>
</comment>
<dbReference type="EMBL" id="LMYN01000065">
    <property type="protein sequence ID" value="KSA01053.1"/>
    <property type="molecule type" value="Genomic_DNA"/>
</dbReference>
<accession>A0A0V1PXS9</accession>
<evidence type="ECO:0000256" key="6">
    <source>
        <dbReference type="SAM" id="Phobius"/>
    </source>
</evidence>
<reference evidence="9 10" key="1">
    <citation type="submission" date="2015-11" db="EMBL/GenBank/DDBJ databases">
        <title>The genome of Debaryomyces fabryi.</title>
        <authorList>
            <person name="Tafer H."/>
            <person name="Lopandic K."/>
        </authorList>
    </citation>
    <scope>NUCLEOTIDE SEQUENCE [LARGE SCALE GENOMIC DNA]</scope>
    <source>
        <strain evidence="9 10">CBS 789</strain>
    </source>
</reference>
<evidence type="ECO:0000256" key="1">
    <source>
        <dbReference type="ARBA" id="ARBA00001576"/>
    </source>
</evidence>
<dbReference type="RefSeq" id="XP_015467155.1">
    <property type="nucleotide sequence ID" value="XM_015612006.1"/>
</dbReference>
<protein>
    <recommendedName>
        <fullName evidence="3">alpha,alpha-trehalase</fullName>
        <ecNumber evidence="3">3.2.1.28</ecNumber>
    </recommendedName>
</protein>
<feature type="domain" description="Glycoside hydrolase family 65 central catalytic" evidence="7">
    <location>
        <begin position="456"/>
        <end position="668"/>
    </location>
</feature>
<evidence type="ECO:0000256" key="3">
    <source>
        <dbReference type="ARBA" id="ARBA00012757"/>
    </source>
</evidence>
<evidence type="ECO:0000313" key="9">
    <source>
        <dbReference type="EMBL" id="KSA01053.1"/>
    </source>
</evidence>
<keyword evidence="5" id="KW-0325">Glycoprotein</keyword>
<evidence type="ECO:0000259" key="8">
    <source>
        <dbReference type="Pfam" id="PF03636"/>
    </source>
</evidence>
<evidence type="ECO:0000313" key="10">
    <source>
        <dbReference type="Proteomes" id="UP000054251"/>
    </source>
</evidence>
<keyword evidence="6" id="KW-0812">Transmembrane</keyword>
<dbReference type="InterPro" id="IPR005195">
    <property type="entry name" value="Glyco_hydro_65_M"/>
</dbReference>
<feature type="transmembrane region" description="Helical" evidence="6">
    <location>
        <begin position="33"/>
        <end position="52"/>
    </location>
</feature>
<organism evidence="9 10">
    <name type="scientific">Debaryomyces fabryi</name>
    <dbReference type="NCBI Taxonomy" id="58627"/>
    <lineage>
        <taxon>Eukaryota</taxon>
        <taxon>Fungi</taxon>
        <taxon>Dikarya</taxon>
        <taxon>Ascomycota</taxon>
        <taxon>Saccharomycotina</taxon>
        <taxon>Pichiomycetes</taxon>
        <taxon>Debaryomycetaceae</taxon>
        <taxon>Debaryomyces</taxon>
    </lineage>
</organism>
<dbReference type="InterPro" id="IPR011013">
    <property type="entry name" value="Gal_mutarotase_sf_dom"/>
</dbReference>
<dbReference type="FunFam" id="1.50.10.10:FF:000032">
    <property type="entry name" value="Vacuolar acid trehalase"/>
    <property type="match status" value="1"/>
</dbReference>
<dbReference type="GeneID" id="26840186"/>
<keyword evidence="4" id="KW-0378">Hydrolase</keyword>
<dbReference type="InterPro" id="IPR037018">
    <property type="entry name" value="GH65_N"/>
</dbReference>
<dbReference type="Gene3D" id="2.70.98.40">
    <property type="entry name" value="Glycoside hydrolase, family 65, N-terminal domain"/>
    <property type="match status" value="1"/>
</dbReference>
<comment type="similarity">
    <text evidence="2">Belongs to the glycosyl hydrolase 65 family.</text>
</comment>
<dbReference type="GO" id="GO:0009277">
    <property type="term" value="C:fungal-type cell wall"/>
    <property type="evidence" value="ECO:0007669"/>
    <property type="project" value="TreeGrafter"/>
</dbReference>
<name>A0A0V1PXS9_9ASCO</name>
<comment type="caution">
    <text evidence="9">The sequence shown here is derived from an EMBL/GenBank/DDBJ whole genome shotgun (WGS) entry which is preliminary data.</text>
</comment>
<dbReference type="Pfam" id="PF03636">
    <property type="entry name" value="Glyco_hydro_65N"/>
    <property type="match status" value="1"/>
</dbReference>
<keyword evidence="6" id="KW-0472">Membrane</keyword>
<dbReference type="InterPro" id="IPR012341">
    <property type="entry name" value="6hp_glycosidase-like_sf"/>
</dbReference>
<dbReference type="PANTHER" id="PTHR11051:SF8">
    <property type="entry name" value="PROTEIN-GLUCOSYLGALACTOSYLHYDROXYLYSINE GLUCOSIDASE"/>
    <property type="match status" value="1"/>
</dbReference>
<feature type="domain" description="Glycoside hydrolase family 65 N-terminal" evidence="8">
    <location>
        <begin position="130"/>
        <end position="394"/>
    </location>
</feature>
<dbReference type="OrthoDB" id="200349at2759"/>
<dbReference type="AlphaFoldDB" id="A0A0V1PXS9"/>
<dbReference type="EC" id="3.2.1.28" evidence="3"/>
<dbReference type="Proteomes" id="UP000054251">
    <property type="component" value="Unassembled WGS sequence"/>
</dbReference>
<dbReference type="InterPro" id="IPR008928">
    <property type="entry name" value="6-hairpin_glycosidase_sf"/>
</dbReference>
<keyword evidence="6" id="KW-1133">Transmembrane helix</keyword>
<proteinExistence type="inferred from homology"/>
<dbReference type="InterPro" id="IPR005196">
    <property type="entry name" value="Glyco_hydro_65_N"/>
</dbReference>
<dbReference type="Gene3D" id="1.50.10.10">
    <property type="match status" value="1"/>
</dbReference>
<dbReference type="SUPFAM" id="SSF74650">
    <property type="entry name" value="Galactose mutarotase-like"/>
    <property type="match status" value="1"/>
</dbReference>
<evidence type="ECO:0000259" key="7">
    <source>
        <dbReference type="Pfam" id="PF03632"/>
    </source>
</evidence>
<evidence type="ECO:0000256" key="4">
    <source>
        <dbReference type="ARBA" id="ARBA00022801"/>
    </source>
</evidence>
<evidence type="ECO:0000256" key="2">
    <source>
        <dbReference type="ARBA" id="ARBA00006768"/>
    </source>
</evidence>
<keyword evidence="10" id="KW-1185">Reference proteome</keyword>
<sequence length="1101" mass="122564">MEYDSLGERFKHRAISKVDHCNHFIHKFCKRQIVIKTMIVLNFILLFVLYLYHQGITYALPFAIKDVNIDDSFNDSTVTFETIESNRKQLQKLINSRENKEIFLQLQNSGSAYYDPTTNTVGTAEFPTYNQYQRQAYVSNGYIGSRIPNLGQGFTFDQLSDSPDAVEDDLSNGWPLFNERFSGSFIGGFYDIQKNTTETNFPELIKKGYESILSAVPQWTTLTLSTVKNGKTFSLDPSLSRDAQGDISNYAQNLSLSNGIVTTEFTWLDSLQVHIEVVAHRSNINLGIVNLRIVNLGNSTVDLKVEDKLEFASTQRCQLTEVGHDDEGIFIHFQPNEIDYVNGAIYSTLKYDEKSLNSISRDSKNDTSTQELDISVEPSKSFKISKMVGIVSSDLDPEKYKTSSSVNDFAKQVATKQADSVSDLIKSHKTEWDRTFESSNSITFPGDSLLTLASRASIYHLNANTRPGARGVTAALPVGGLSSDSYGGMVFWDTDLWMLNGLLPFNPDHAKSIVNYRIHTHEQAKKNVPDNKGGAVYSWTSGRFGNCTSTGPCMDYEYHINIAVAMAAWEVYLSGAADDDYLDSVAYPLINDAATFLANYVEYNDSLAQYVTHNMTDPDEYANHVDNAAYTNAGISLLMKWAITISNHLGKSVPTKYTDIAGSMHIPTSDNADNITLEYSGMNSSVGIKQADVIMMTYPLGNELISDDQAYTNMEFYSMKQVSYGPAMTFPIFSIVASNLSPSGCASQSYLHKAVQPFLRGPFAQFSEQNNDNFLTNGGTHPAFPFMTAHGGFLQAILQGLTGLRFDYNIDDTNKLSRMLTLDPISLPCLGNGVQFDSIKYMNKTLSLAINETSFIVKNNGPITGSKDDSPIKISLAKRNPKAGVYTLKKGEELVFPLFEPEAGSPLSVSECASAKFINITESAYGDATVLVNDGDNTTHWQLKYNDTTAKLLVDLKQPRNITSGVINWGDRPPKSWSLLAYGSHEQSKIKDLNDNIDFLSKVNFGNNLYKKYEFMDVDMVYDQDDVFTTIISESVDISAPYDPKESAQIEIPLRHNTTSFAVEQGLNARFLLIEVTDIHDTEPIDDETGGAKLYEVEFFE</sequence>
<evidence type="ECO:0000256" key="5">
    <source>
        <dbReference type="ARBA" id="ARBA00023180"/>
    </source>
</evidence>
<dbReference type="PANTHER" id="PTHR11051">
    <property type="entry name" value="GLYCOSYL HYDROLASE-RELATED"/>
    <property type="match status" value="1"/>
</dbReference>
<dbReference type="Pfam" id="PF03632">
    <property type="entry name" value="Glyco_hydro_65m"/>
    <property type="match status" value="1"/>
</dbReference>
<dbReference type="SUPFAM" id="SSF48208">
    <property type="entry name" value="Six-hairpin glycosidases"/>
    <property type="match status" value="1"/>
</dbReference>
<dbReference type="GO" id="GO:0004555">
    <property type="term" value="F:alpha,alpha-trehalase activity"/>
    <property type="evidence" value="ECO:0007669"/>
    <property type="project" value="UniProtKB-EC"/>
</dbReference>
<dbReference type="GO" id="GO:0005993">
    <property type="term" value="P:trehalose catabolic process"/>
    <property type="evidence" value="ECO:0007669"/>
    <property type="project" value="TreeGrafter"/>
</dbReference>
<dbReference type="GO" id="GO:0030246">
    <property type="term" value="F:carbohydrate binding"/>
    <property type="evidence" value="ECO:0007669"/>
    <property type="project" value="InterPro"/>
</dbReference>
<dbReference type="Gene3D" id="2.60.120.260">
    <property type="entry name" value="Galactose-binding domain-like"/>
    <property type="match status" value="1"/>
</dbReference>
<gene>
    <name evidence="9" type="ORF">AC631_03177</name>
</gene>